<accession>A0ABQ0P122</accession>
<dbReference type="EMBL" id="BAQD01000141">
    <property type="protein sequence ID" value="GBQ08770.1"/>
    <property type="molecule type" value="Genomic_DNA"/>
</dbReference>
<reference evidence="1" key="1">
    <citation type="submission" date="2013-04" db="EMBL/GenBank/DDBJ databases">
        <title>The genome sequencing project of 58 acetic acid bacteria.</title>
        <authorList>
            <person name="Okamoto-Kainuma A."/>
            <person name="Ishikawa M."/>
            <person name="Umino S."/>
            <person name="Koizumi Y."/>
            <person name="Shiwa Y."/>
            <person name="Yoshikawa H."/>
            <person name="Matsutani M."/>
            <person name="Matsushita K."/>
        </authorList>
    </citation>
    <scope>NUCLEOTIDE SEQUENCE</scope>
    <source>
        <strain evidence="1">DSM 15669</strain>
    </source>
</reference>
<name>A0ABQ0P122_9PROT</name>
<evidence type="ECO:0000313" key="1">
    <source>
        <dbReference type="EMBL" id="GBQ08770.1"/>
    </source>
</evidence>
<sequence>MSAPTDIVDPGALEISFSFTQNDSGIAEGTTGGAHVTIKGIDITTINQASNLVGHTLILKAGMGKGLPLSNPNQVGTILHGTIQSSLGNWTQTELSITFFVTSYQLPHPVSDAEKTAHLIHCAFKDNLKDAIRNAFRSVVHNPIITFNSTLNPIAKHDFIGSYPTLKELCVACSDSWQQTTGMKLTITTLGNHITFSDQTEDRPVKNIDFSDLIGQPSWNGVNNISVTCPLRGDLKVRDTISLPHGASTVGVSKFAKPLPKDKSLFSGLLEVTSISYLGDFRSPQGEQWATTIHCSSYA</sequence>
<dbReference type="Proteomes" id="UP001062901">
    <property type="component" value="Unassembled WGS sequence"/>
</dbReference>
<gene>
    <name evidence="1" type="ORF">AA15669_1899</name>
</gene>
<comment type="caution">
    <text evidence="1">The sequence shown here is derived from an EMBL/GenBank/DDBJ whole genome shotgun (WGS) entry which is preliminary data.</text>
</comment>
<protein>
    <submittedName>
        <fullName evidence="1">Uncharacterized protein</fullName>
    </submittedName>
</protein>
<dbReference type="RefSeq" id="WP_245539151.1">
    <property type="nucleotide sequence ID" value="NZ_KB899347.1"/>
</dbReference>
<evidence type="ECO:0000313" key="2">
    <source>
        <dbReference type="Proteomes" id="UP001062901"/>
    </source>
</evidence>
<keyword evidence="2" id="KW-1185">Reference proteome</keyword>
<organism evidence="1 2">
    <name type="scientific">Saccharibacter floricola DSM 15669</name>
    <dbReference type="NCBI Taxonomy" id="1123227"/>
    <lineage>
        <taxon>Bacteria</taxon>
        <taxon>Pseudomonadati</taxon>
        <taxon>Pseudomonadota</taxon>
        <taxon>Alphaproteobacteria</taxon>
        <taxon>Acetobacterales</taxon>
        <taxon>Acetobacteraceae</taxon>
        <taxon>Saccharibacter</taxon>
    </lineage>
</organism>
<proteinExistence type="predicted"/>